<evidence type="ECO:0000256" key="3">
    <source>
        <dbReference type="SAM" id="MobiDB-lite"/>
    </source>
</evidence>
<dbReference type="CDD" id="cd06343">
    <property type="entry name" value="PBP1_ABC_ligand_binding-like"/>
    <property type="match status" value="1"/>
</dbReference>
<protein>
    <submittedName>
        <fullName evidence="5">ABC transporter substrate-binding protein</fullName>
    </submittedName>
</protein>
<organism evidence="5">
    <name type="scientific">Streptomyces sp. NBC_00180</name>
    <dbReference type="NCBI Taxonomy" id="2903632"/>
    <lineage>
        <taxon>Bacteria</taxon>
        <taxon>Bacillati</taxon>
        <taxon>Actinomycetota</taxon>
        <taxon>Actinomycetes</taxon>
        <taxon>Kitasatosporales</taxon>
        <taxon>Streptomycetaceae</taxon>
        <taxon>Streptomyces</taxon>
    </lineage>
</organism>
<comment type="similarity">
    <text evidence="1">Belongs to the leucine-binding protein family.</text>
</comment>
<gene>
    <name evidence="5" type="ORF">OG477_41865</name>
</gene>
<name>A0AAU1I8F3_9ACTN</name>
<feature type="region of interest" description="Disordered" evidence="3">
    <location>
        <begin position="366"/>
        <end position="399"/>
    </location>
</feature>
<dbReference type="EMBL" id="CP108140">
    <property type="protein sequence ID" value="WTP91437.1"/>
    <property type="molecule type" value="Genomic_DNA"/>
</dbReference>
<dbReference type="PANTHER" id="PTHR47235">
    <property type="entry name" value="BLR6548 PROTEIN"/>
    <property type="match status" value="1"/>
</dbReference>
<dbReference type="InterPro" id="IPR028081">
    <property type="entry name" value="Leu-bd"/>
</dbReference>
<feature type="domain" description="Leucine-binding protein" evidence="4">
    <location>
        <begin position="5"/>
        <end position="358"/>
    </location>
</feature>
<evidence type="ECO:0000256" key="1">
    <source>
        <dbReference type="ARBA" id="ARBA00010062"/>
    </source>
</evidence>
<dbReference type="Gene3D" id="3.40.50.2300">
    <property type="match status" value="2"/>
</dbReference>
<sequence length="399" mass="43167">MSDTTVTIGSHTSLTGPIAVAASQIAPASKAYFDYVNSNGGIHGRKIIFNYRDDAYSPDNTVRVVRSLVERDKVFAVMGGFGTVTHQAVVDYLNDKKVPDLFPISGCPCWNNPEKFPYLFGWYSDYRREGKILGSYINKNFPGKRVAYLYQDDDLGKSGVAGLDTVIPRISVVARESYQPSFNDITQQMQAIDRAKADVIVSFSLPSYTALLRLAQQKSGNTAKLVVSYSGSDPTTLSSLLESAAPGDGPRGEGNPLIQGIVTDAWLVPIAETSNKWIQLVKMIRDRYLPGQPLTRYTEIGVATAYLFVQALQRTGRDLTRQSLVETLEKGGFSSGPGVTPLDYSRTSHAGYTGTQIGVIKGNAIVPQGTPLTTDSEDGPVQPYTAPSAPPPANGLPEN</sequence>
<proteinExistence type="inferred from homology"/>
<keyword evidence="2" id="KW-0732">Signal</keyword>
<dbReference type="PANTHER" id="PTHR47235:SF1">
    <property type="entry name" value="BLR6548 PROTEIN"/>
    <property type="match status" value="1"/>
</dbReference>
<evidence type="ECO:0000313" key="5">
    <source>
        <dbReference type="EMBL" id="WTP91437.1"/>
    </source>
</evidence>
<dbReference type="AlphaFoldDB" id="A0AAU1I8F3"/>
<dbReference type="SUPFAM" id="SSF53822">
    <property type="entry name" value="Periplasmic binding protein-like I"/>
    <property type="match status" value="1"/>
</dbReference>
<evidence type="ECO:0000256" key="2">
    <source>
        <dbReference type="ARBA" id="ARBA00022729"/>
    </source>
</evidence>
<accession>A0AAU1I8F3</accession>
<evidence type="ECO:0000259" key="4">
    <source>
        <dbReference type="Pfam" id="PF13458"/>
    </source>
</evidence>
<dbReference type="Pfam" id="PF13458">
    <property type="entry name" value="Peripla_BP_6"/>
    <property type="match status" value="1"/>
</dbReference>
<reference evidence="5" key="1">
    <citation type="submission" date="2022-10" db="EMBL/GenBank/DDBJ databases">
        <title>The complete genomes of actinobacterial strains from the NBC collection.</title>
        <authorList>
            <person name="Joergensen T.S."/>
            <person name="Alvarez Arevalo M."/>
            <person name="Sterndorff E.B."/>
            <person name="Faurdal D."/>
            <person name="Vuksanovic O."/>
            <person name="Mourched A.-S."/>
            <person name="Charusanti P."/>
            <person name="Shaw S."/>
            <person name="Blin K."/>
            <person name="Weber T."/>
        </authorList>
    </citation>
    <scope>NUCLEOTIDE SEQUENCE</scope>
    <source>
        <strain evidence="5">NBC 00180</strain>
    </source>
</reference>
<feature type="compositionally biased region" description="Pro residues" evidence="3">
    <location>
        <begin position="388"/>
        <end position="399"/>
    </location>
</feature>
<dbReference type="InterPro" id="IPR028082">
    <property type="entry name" value="Peripla_BP_I"/>
</dbReference>